<dbReference type="EMBL" id="VIIS01001127">
    <property type="protein sequence ID" value="KAF0301753.1"/>
    <property type="molecule type" value="Genomic_DNA"/>
</dbReference>
<evidence type="ECO:0000256" key="7">
    <source>
        <dbReference type="ARBA" id="ARBA00023136"/>
    </source>
</evidence>
<comment type="caution">
    <text evidence="10">Lacks conserved residue(s) required for the propagation of feature annotation.</text>
</comment>
<keyword evidence="5 10" id="KW-0552">Olfaction</keyword>
<gene>
    <name evidence="12" type="ORF">FJT64_026014</name>
</gene>
<evidence type="ECO:0000256" key="4">
    <source>
        <dbReference type="ARBA" id="ARBA00022692"/>
    </source>
</evidence>
<keyword evidence="7 10" id="KW-0472">Membrane</keyword>
<keyword evidence="6 10" id="KW-1133">Transmembrane helix</keyword>
<keyword evidence="3 10" id="KW-0716">Sensory transduction</keyword>
<proteinExistence type="inferred from homology"/>
<dbReference type="InterPro" id="IPR013604">
    <property type="entry name" value="7TM_chemorcpt"/>
</dbReference>
<dbReference type="Proteomes" id="UP000440578">
    <property type="component" value="Unassembled WGS sequence"/>
</dbReference>
<feature type="transmembrane region" description="Helical" evidence="10">
    <location>
        <begin position="265"/>
        <end position="292"/>
    </location>
</feature>
<accession>A0A6A4W6X8</accession>
<keyword evidence="8 10" id="KW-0675">Receptor</keyword>
<keyword evidence="2" id="KW-1003">Cell membrane</keyword>
<organism evidence="12 13">
    <name type="scientific">Amphibalanus amphitrite</name>
    <name type="common">Striped barnacle</name>
    <name type="synonym">Balanus amphitrite</name>
    <dbReference type="NCBI Taxonomy" id="1232801"/>
    <lineage>
        <taxon>Eukaryota</taxon>
        <taxon>Metazoa</taxon>
        <taxon>Ecdysozoa</taxon>
        <taxon>Arthropoda</taxon>
        <taxon>Crustacea</taxon>
        <taxon>Multicrustacea</taxon>
        <taxon>Cirripedia</taxon>
        <taxon>Thoracica</taxon>
        <taxon>Thoracicalcarea</taxon>
        <taxon>Balanomorpha</taxon>
        <taxon>Balanoidea</taxon>
        <taxon>Balanidae</taxon>
        <taxon>Amphibalaninae</taxon>
        <taxon>Amphibalanus</taxon>
    </lineage>
</organism>
<evidence type="ECO:0000256" key="1">
    <source>
        <dbReference type="ARBA" id="ARBA00004651"/>
    </source>
</evidence>
<evidence type="ECO:0000256" key="5">
    <source>
        <dbReference type="ARBA" id="ARBA00022725"/>
    </source>
</evidence>
<evidence type="ECO:0000256" key="6">
    <source>
        <dbReference type="ARBA" id="ARBA00022989"/>
    </source>
</evidence>
<evidence type="ECO:0000313" key="12">
    <source>
        <dbReference type="EMBL" id="KAF0301753.1"/>
    </source>
</evidence>
<evidence type="ECO:0000256" key="3">
    <source>
        <dbReference type="ARBA" id="ARBA00022606"/>
    </source>
</evidence>
<feature type="transmembrane region" description="Helical" evidence="10">
    <location>
        <begin position="334"/>
        <end position="357"/>
    </location>
</feature>
<dbReference type="AlphaFoldDB" id="A0A6A4W6X8"/>
<keyword evidence="4 10" id="KW-0812">Transmembrane</keyword>
<comment type="caution">
    <text evidence="12">The sequence shown here is derived from an EMBL/GenBank/DDBJ whole genome shotgun (WGS) entry which is preliminary data.</text>
</comment>
<evidence type="ECO:0000313" key="13">
    <source>
        <dbReference type="Proteomes" id="UP000440578"/>
    </source>
</evidence>
<dbReference type="InterPro" id="IPR004117">
    <property type="entry name" value="7tm6_olfct_rcpt"/>
</dbReference>
<reference evidence="12 13" key="1">
    <citation type="submission" date="2019-07" db="EMBL/GenBank/DDBJ databases">
        <title>Draft genome assembly of a fouling barnacle, Amphibalanus amphitrite (Darwin, 1854): The first reference genome for Thecostraca.</title>
        <authorList>
            <person name="Kim W."/>
        </authorList>
    </citation>
    <scope>NUCLEOTIDE SEQUENCE [LARGE SCALE GENOMIC DNA]</scope>
    <source>
        <strain evidence="12">SNU_AA5</strain>
        <tissue evidence="12">Soma without cirri and trophi</tissue>
    </source>
</reference>
<dbReference type="GO" id="GO:0005886">
    <property type="term" value="C:plasma membrane"/>
    <property type="evidence" value="ECO:0007669"/>
    <property type="project" value="UniProtKB-SubCell"/>
</dbReference>
<comment type="similarity">
    <text evidence="10">Belongs to the insect chemoreceptor superfamily. Heteromeric odorant receptor channel (TC 1.A.69) family.</text>
</comment>
<dbReference type="GO" id="GO:0007165">
    <property type="term" value="P:signal transduction"/>
    <property type="evidence" value="ECO:0007669"/>
    <property type="project" value="UniProtKB-KW"/>
</dbReference>
<dbReference type="GO" id="GO:0050909">
    <property type="term" value="P:sensory perception of taste"/>
    <property type="evidence" value="ECO:0007669"/>
    <property type="project" value="InterPro"/>
</dbReference>
<comment type="subcellular location">
    <subcellularLocation>
        <location evidence="1 10">Cell membrane</location>
        <topology evidence="1 10">Multi-pass membrane protein</topology>
    </subcellularLocation>
</comment>
<dbReference type="PANTHER" id="PTHR21137:SF35">
    <property type="entry name" value="ODORANT RECEPTOR 19A-RELATED"/>
    <property type="match status" value="1"/>
</dbReference>
<feature type="region of interest" description="Disordered" evidence="11">
    <location>
        <begin position="1"/>
        <end position="28"/>
    </location>
</feature>
<keyword evidence="13" id="KW-1185">Reference proteome</keyword>
<dbReference type="GO" id="GO:0005549">
    <property type="term" value="F:odorant binding"/>
    <property type="evidence" value="ECO:0007669"/>
    <property type="project" value="InterPro"/>
</dbReference>
<evidence type="ECO:0000256" key="11">
    <source>
        <dbReference type="SAM" id="MobiDB-lite"/>
    </source>
</evidence>
<evidence type="ECO:0000256" key="9">
    <source>
        <dbReference type="ARBA" id="ARBA00023224"/>
    </source>
</evidence>
<feature type="transmembrane region" description="Helical" evidence="10">
    <location>
        <begin position="61"/>
        <end position="83"/>
    </location>
</feature>
<name>A0A6A4W6X8_AMPAM</name>
<dbReference type="PANTHER" id="PTHR21137">
    <property type="entry name" value="ODORANT RECEPTOR"/>
    <property type="match status" value="1"/>
</dbReference>
<feature type="transmembrane region" description="Helical" evidence="10">
    <location>
        <begin position="163"/>
        <end position="185"/>
    </location>
</feature>
<evidence type="ECO:0000256" key="10">
    <source>
        <dbReference type="RuleBase" id="RU351113"/>
    </source>
</evidence>
<evidence type="ECO:0000256" key="2">
    <source>
        <dbReference type="ARBA" id="ARBA00022475"/>
    </source>
</evidence>
<dbReference type="GO" id="GO:0004984">
    <property type="term" value="F:olfactory receptor activity"/>
    <property type="evidence" value="ECO:0007669"/>
    <property type="project" value="InterPro"/>
</dbReference>
<sequence length="363" mass="39735">MGRKNPVQPSPGPWVHSPAQPEPIHGCRSAGGSAGSCHSSLITAAVLANGAAIALSNTVSFMLLCVVFASVMWHTLVALVHLVRRRQQLHRLLRRLDRMEEATALCRDASDHHAIKLRSVGITALTVFTGVAWSSDFFTSGLWTHSNYLFPVWLPVRLSSSASFWAVIGVELVIVVMCFTLQIAFDLLQVGLMDAIALFQERLTSLEDGLRHLASMYRALQSLADDASSFCSVPTLSQHASVTFQLLVGLYVTINMFVSAYSRSLVLTFVMFLVTTVLRLAAVSATGSALVASGQRLSQALVGAPWPRHTTAAARFSVQMLVEQTRKPLNFDGYGIFVIQKTTMLTMLSFVLTYFVIMLQMKV</sequence>
<dbReference type="Pfam" id="PF08395">
    <property type="entry name" value="7tm_7"/>
    <property type="match status" value="1"/>
</dbReference>
<keyword evidence="9 10" id="KW-0807">Transducer</keyword>
<protein>
    <recommendedName>
        <fullName evidence="10">Odorant receptor</fullName>
    </recommendedName>
</protein>
<evidence type="ECO:0000256" key="8">
    <source>
        <dbReference type="ARBA" id="ARBA00023170"/>
    </source>
</evidence>